<dbReference type="Pfam" id="PF08011">
    <property type="entry name" value="PDDEXK_9"/>
    <property type="match status" value="1"/>
</dbReference>
<accession>A0A1W1BMM4</accession>
<reference evidence="2" key="1">
    <citation type="submission" date="2016-10" db="EMBL/GenBank/DDBJ databases">
        <authorList>
            <person name="de Groot N.N."/>
        </authorList>
    </citation>
    <scope>NUCLEOTIDE SEQUENCE</scope>
</reference>
<name>A0A1W1BMM4_9ZZZZ</name>
<evidence type="ECO:0000259" key="1">
    <source>
        <dbReference type="Pfam" id="PF09820"/>
    </source>
</evidence>
<dbReference type="InterPro" id="IPR012547">
    <property type="entry name" value="PDDEXK_9"/>
</dbReference>
<dbReference type="PANTHER" id="PTHR34825">
    <property type="entry name" value="CONSERVED PROTEIN, WITH A WEAK D-GALACTARATE DEHYDRATASE/ALTRONATE HYDROLASE DOMAIN"/>
    <property type="match status" value="1"/>
</dbReference>
<gene>
    <name evidence="2" type="ORF">MNB_SV-12-966</name>
</gene>
<feature type="domain" description="AAA-ATPase-like" evidence="1">
    <location>
        <begin position="10"/>
        <end position="206"/>
    </location>
</feature>
<evidence type="ECO:0000313" key="2">
    <source>
        <dbReference type="EMBL" id="SFV54763.1"/>
    </source>
</evidence>
<dbReference type="EMBL" id="FPHE01000055">
    <property type="protein sequence ID" value="SFV54763.1"/>
    <property type="molecule type" value="Genomic_DNA"/>
</dbReference>
<dbReference type="AlphaFoldDB" id="A0A1W1BMM4"/>
<dbReference type="InterPro" id="IPR027417">
    <property type="entry name" value="P-loop_NTPase"/>
</dbReference>
<organism evidence="2">
    <name type="scientific">hydrothermal vent metagenome</name>
    <dbReference type="NCBI Taxonomy" id="652676"/>
    <lineage>
        <taxon>unclassified sequences</taxon>
        <taxon>metagenomes</taxon>
        <taxon>ecological metagenomes</taxon>
    </lineage>
</organism>
<sequence length="516" mass="60667">MKQQNLKKLPIGISTFSEIREGEYLYIDKTKDAYNLITSYKYAFLSRPRRFGKSLFLDTLKEIFERNKKLFEGLYIYDKWDFEEKYPVIRISWGGDLRTVKRTEEMAYKIFKDNQLRLGIECEMISNPSICFSELIQKSYQKYQKPVVILIDEYDKPILDNLDQIDIATQCRELLKGIYVQMKENDRYIKFVFLTGVSKFSRASIFSGLNNIEDITLTPSFGNICGYTQNDIETTFKPYLQGVDLEKLKLWYDGYNFLKDKVYNPFNILLFIKNDSIFDNYWFNTGTPSFLLKLFKSQNYNLASFENLKIPKSLLNAFDISRLNLETVMFQSGYLTIKEQIIRRNRIEYILTYPNLETQMSFNDYLLEYLVENHQKKNNVQNGLIDMLEVANLDGLEQVIISLFASIAYNNFVNNSIQNYEGFYASVIYAYFAGTGFDKIVAEDATNIGRIDLSVFIDDKVYIFEFKVDQSGALNQIKSRNYHQKYLSNYNEIYIVGVEFDSSTKNVVGYEWERIK</sequence>
<dbReference type="Gene3D" id="3.40.50.300">
    <property type="entry name" value="P-loop containing nucleotide triphosphate hydrolases"/>
    <property type="match status" value="1"/>
</dbReference>
<proteinExistence type="predicted"/>
<dbReference type="PANTHER" id="PTHR34825:SF1">
    <property type="entry name" value="AAA-ATPASE-LIKE DOMAIN-CONTAINING PROTEIN"/>
    <property type="match status" value="1"/>
</dbReference>
<protein>
    <recommendedName>
        <fullName evidence="1">AAA-ATPase-like domain-containing protein</fullName>
    </recommendedName>
</protein>
<dbReference type="Pfam" id="PF09820">
    <property type="entry name" value="AAA-ATPase_like"/>
    <property type="match status" value="1"/>
</dbReference>
<dbReference type="InterPro" id="IPR018631">
    <property type="entry name" value="AAA-ATPase-like_dom"/>
</dbReference>